<evidence type="ECO:0000256" key="3">
    <source>
        <dbReference type="ARBA" id="ARBA00022837"/>
    </source>
</evidence>
<feature type="domain" description="EF-hand" evidence="5">
    <location>
        <begin position="2"/>
        <end position="37"/>
    </location>
</feature>
<keyword evidence="1" id="KW-0479">Metal-binding</keyword>
<dbReference type="AlphaFoldDB" id="A0A8S0T3T1"/>
<dbReference type="CDD" id="cd00051">
    <property type="entry name" value="EFh"/>
    <property type="match status" value="1"/>
</dbReference>
<dbReference type="PROSITE" id="PS50222">
    <property type="entry name" value="EF_HAND_2"/>
    <property type="match status" value="4"/>
</dbReference>
<dbReference type="EMBL" id="CACTIH010005635">
    <property type="protein sequence ID" value="CAA2999492.1"/>
    <property type="molecule type" value="Genomic_DNA"/>
</dbReference>
<feature type="domain" description="EF-hand" evidence="5">
    <location>
        <begin position="74"/>
        <end position="109"/>
    </location>
</feature>
<gene>
    <name evidence="6" type="ORF">OLEA9_A090940</name>
</gene>
<protein>
    <submittedName>
        <fullName evidence="6">Calcium-binding CML38-like</fullName>
    </submittedName>
</protein>
<comment type="caution">
    <text evidence="6">The sequence shown here is derived from an EMBL/GenBank/DDBJ whole genome shotgun (WGS) entry which is preliminary data.</text>
</comment>
<dbReference type="GO" id="GO:0005509">
    <property type="term" value="F:calcium ion binding"/>
    <property type="evidence" value="ECO:0007669"/>
    <property type="project" value="InterPro"/>
</dbReference>
<dbReference type="SMART" id="SM00054">
    <property type="entry name" value="EFh"/>
    <property type="match status" value="4"/>
</dbReference>
<keyword evidence="3" id="KW-0106">Calcium</keyword>
<dbReference type="PANTHER" id="PTHR10891">
    <property type="entry name" value="EF-HAND CALCIUM-BINDING DOMAIN CONTAINING PROTEIN"/>
    <property type="match status" value="1"/>
</dbReference>
<organism evidence="6 7">
    <name type="scientific">Olea europaea subsp. europaea</name>
    <dbReference type="NCBI Taxonomy" id="158383"/>
    <lineage>
        <taxon>Eukaryota</taxon>
        <taxon>Viridiplantae</taxon>
        <taxon>Streptophyta</taxon>
        <taxon>Embryophyta</taxon>
        <taxon>Tracheophyta</taxon>
        <taxon>Spermatophyta</taxon>
        <taxon>Magnoliopsida</taxon>
        <taxon>eudicotyledons</taxon>
        <taxon>Gunneridae</taxon>
        <taxon>Pentapetalae</taxon>
        <taxon>asterids</taxon>
        <taxon>lamiids</taxon>
        <taxon>Lamiales</taxon>
        <taxon>Oleaceae</taxon>
        <taxon>Oleeae</taxon>
        <taxon>Olea</taxon>
    </lineage>
</organism>
<dbReference type="InterPro" id="IPR039647">
    <property type="entry name" value="EF_hand_pair_protein_CML-like"/>
</dbReference>
<sequence length="141" mass="16161">MDKYKQYERVFNHFDENRDGKISPCELQKCANLIGGVMSLEEAETAVVLMDSDGDGLLCVEDFMKLVEGVEEEEKTRDLKEAFRMYEMEGSGCITPKSLKRMLSRIGEYKTIDECELMIAHFDINGDGLLNFDEFKVMMSC</sequence>
<dbReference type="PROSITE" id="PS00018">
    <property type="entry name" value="EF_HAND_1"/>
    <property type="match status" value="3"/>
</dbReference>
<evidence type="ECO:0000256" key="1">
    <source>
        <dbReference type="ARBA" id="ARBA00022723"/>
    </source>
</evidence>
<evidence type="ECO:0000259" key="5">
    <source>
        <dbReference type="PROSITE" id="PS50222"/>
    </source>
</evidence>
<dbReference type="FunFam" id="1.10.238.10:FF:000341">
    <property type="entry name" value="Putative calcium-binding protein CML19"/>
    <property type="match status" value="1"/>
</dbReference>
<dbReference type="Pfam" id="PF13499">
    <property type="entry name" value="EF-hand_7"/>
    <property type="match status" value="2"/>
</dbReference>
<dbReference type="SUPFAM" id="SSF47473">
    <property type="entry name" value="EF-hand"/>
    <property type="match status" value="1"/>
</dbReference>
<dbReference type="InterPro" id="IPR018247">
    <property type="entry name" value="EF_Hand_1_Ca_BS"/>
</dbReference>
<dbReference type="OrthoDB" id="26525at2759"/>
<dbReference type="Gene3D" id="1.10.238.10">
    <property type="entry name" value="EF-hand"/>
    <property type="match status" value="2"/>
</dbReference>
<reference evidence="6 7" key="1">
    <citation type="submission" date="2019-12" db="EMBL/GenBank/DDBJ databases">
        <authorList>
            <person name="Alioto T."/>
            <person name="Alioto T."/>
            <person name="Gomez Garrido J."/>
        </authorList>
    </citation>
    <scope>NUCLEOTIDE SEQUENCE [LARGE SCALE GENOMIC DNA]</scope>
</reference>
<dbReference type="InterPro" id="IPR011992">
    <property type="entry name" value="EF-hand-dom_pair"/>
</dbReference>
<keyword evidence="7" id="KW-1185">Reference proteome</keyword>
<dbReference type="Gramene" id="OE9A090940T1">
    <property type="protein sequence ID" value="OE9A090940C1"/>
    <property type="gene ID" value="OE9A090940"/>
</dbReference>
<dbReference type="Proteomes" id="UP000594638">
    <property type="component" value="Unassembled WGS sequence"/>
</dbReference>
<evidence type="ECO:0000313" key="6">
    <source>
        <dbReference type="EMBL" id="CAA2999492.1"/>
    </source>
</evidence>
<evidence type="ECO:0000256" key="2">
    <source>
        <dbReference type="ARBA" id="ARBA00022737"/>
    </source>
</evidence>
<keyword evidence="2" id="KW-0677">Repeat</keyword>
<evidence type="ECO:0000313" key="7">
    <source>
        <dbReference type="Proteomes" id="UP000594638"/>
    </source>
</evidence>
<name>A0A8S0T3T1_OLEEU</name>
<feature type="domain" description="EF-hand" evidence="5">
    <location>
        <begin position="38"/>
        <end position="73"/>
    </location>
</feature>
<dbReference type="FunFam" id="1.10.238.10:FF:000237">
    <property type="entry name" value="Calcium-binding protein CML38"/>
    <property type="match status" value="1"/>
</dbReference>
<feature type="domain" description="EF-hand" evidence="5">
    <location>
        <begin position="110"/>
        <end position="141"/>
    </location>
</feature>
<proteinExistence type="predicted"/>
<dbReference type="InterPro" id="IPR002048">
    <property type="entry name" value="EF_hand_dom"/>
</dbReference>
<comment type="function">
    <text evidence="4">Potential calcium sensor that binds calcium in vitro.</text>
</comment>
<evidence type="ECO:0000256" key="4">
    <source>
        <dbReference type="ARBA" id="ARBA00057710"/>
    </source>
</evidence>
<accession>A0A8S0T3T1</accession>